<dbReference type="GO" id="GO:0016811">
    <property type="term" value="F:hydrolase activity, acting on carbon-nitrogen (but not peptide) bonds, in linear amides"/>
    <property type="evidence" value="ECO:0007669"/>
    <property type="project" value="TreeGrafter"/>
</dbReference>
<protein>
    <submittedName>
        <fullName evidence="6">Creatinine amidohydrolase</fullName>
    </submittedName>
</protein>
<accession>A0A225D620</accession>
<dbReference type="GO" id="GO:0046872">
    <property type="term" value="F:metal ion binding"/>
    <property type="evidence" value="ECO:0007669"/>
    <property type="project" value="UniProtKB-KW"/>
</dbReference>
<comment type="similarity">
    <text evidence="5">Belongs to the creatininase superfamily.</text>
</comment>
<dbReference type="OrthoDB" id="9801445at2"/>
<keyword evidence="2" id="KW-0479">Metal-binding</keyword>
<organism evidence="6 7">
    <name type="scientific">Fimbriiglobus ruber</name>
    <dbReference type="NCBI Taxonomy" id="1908690"/>
    <lineage>
        <taxon>Bacteria</taxon>
        <taxon>Pseudomonadati</taxon>
        <taxon>Planctomycetota</taxon>
        <taxon>Planctomycetia</taxon>
        <taxon>Gemmatales</taxon>
        <taxon>Gemmataceae</taxon>
        <taxon>Fimbriiglobus</taxon>
    </lineage>
</organism>
<dbReference type="Pfam" id="PF02633">
    <property type="entry name" value="Creatininase"/>
    <property type="match status" value="1"/>
</dbReference>
<dbReference type="EMBL" id="NIDE01000019">
    <property type="protein sequence ID" value="OWK35084.1"/>
    <property type="molecule type" value="Genomic_DNA"/>
</dbReference>
<evidence type="ECO:0000256" key="3">
    <source>
        <dbReference type="ARBA" id="ARBA00022801"/>
    </source>
</evidence>
<sequence>MQLTDLTWPAIAALDKNTPVVFPVAALEQHGRHMPLFTDSLLAGEVVRRAAEKLGDRVLFAPLQWLGNSDHHLDFPGTLSAPPRVYLDLLNGLLDNFVAHGFKRLVFVNGHGGNDVPGKQAVFEARQRYRHRDDLLFLFATYWSLGAEPNKASPATRQTQMGHACEWETSMMLRLAPHLVGNVIDLEAVEFGDPFLPASRGWITKERTVPGHIGDPAAATAEKGEMLFQLFAADVVALLERVLKWDGRSWNG</sequence>
<evidence type="ECO:0000256" key="4">
    <source>
        <dbReference type="ARBA" id="ARBA00022833"/>
    </source>
</evidence>
<dbReference type="AlphaFoldDB" id="A0A225D620"/>
<evidence type="ECO:0000313" key="7">
    <source>
        <dbReference type="Proteomes" id="UP000214646"/>
    </source>
</evidence>
<dbReference type="GO" id="GO:0009231">
    <property type="term" value="P:riboflavin biosynthetic process"/>
    <property type="evidence" value="ECO:0007669"/>
    <property type="project" value="TreeGrafter"/>
</dbReference>
<keyword evidence="7" id="KW-1185">Reference proteome</keyword>
<evidence type="ECO:0000313" key="6">
    <source>
        <dbReference type="EMBL" id="OWK35084.1"/>
    </source>
</evidence>
<dbReference type="PANTHER" id="PTHR35005">
    <property type="entry name" value="3-DEHYDRO-SCYLLO-INOSOSE HYDROLASE"/>
    <property type="match status" value="1"/>
</dbReference>
<evidence type="ECO:0000256" key="5">
    <source>
        <dbReference type="ARBA" id="ARBA00024029"/>
    </source>
</evidence>
<comment type="caution">
    <text evidence="6">The sequence shown here is derived from an EMBL/GenBank/DDBJ whole genome shotgun (WGS) entry which is preliminary data.</text>
</comment>
<proteinExistence type="inferred from homology"/>
<dbReference type="Proteomes" id="UP000214646">
    <property type="component" value="Unassembled WGS sequence"/>
</dbReference>
<evidence type="ECO:0000256" key="1">
    <source>
        <dbReference type="ARBA" id="ARBA00001947"/>
    </source>
</evidence>
<name>A0A225D620_9BACT</name>
<reference evidence="7" key="1">
    <citation type="submission" date="2017-06" db="EMBL/GenBank/DDBJ databases">
        <title>Genome analysis of Fimbriiglobus ruber SP5, the first member of the order Planctomycetales with confirmed chitinolytic capability.</title>
        <authorList>
            <person name="Ravin N.V."/>
            <person name="Rakitin A.L."/>
            <person name="Ivanova A.A."/>
            <person name="Beletsky A.V."/>
            <person name="Kulichevskaya I.S."/>
            <person name="Mardanov A.V."/>
            <person name="Dedysh S.N."/>
        </authorList>
    </citation>
    <scope>NUCLEOTIDE SEQUENCE [LARGE SCALE GENOMIC DNA]</scope>
    <source>
        <strain evidence="7">SP5</strain>
    </source>
</reference>
<gene>
    <name evidence="6" type="ORF">FRUB_09926</name>
</gene>
<keyword evidence="4" id="KW-0862">Zinc</keyword>
<evidence type="ECO:0000256" key="2">
    <source>
        <dbReference type="ARBA" id="ARBA00022723"/>
    </source>
</evidence>
<dbReference type="RefSeq" id="WP_088260280.1">
    <property type="nucleotide sequence ID" value="NZ_NIDE01000019.1"/>
</dbReference>
<dbReference type="InterPro" id="IPR003785">
    <property type="entry name" value="Creatininase/forma_Hydrolase"/>
</dbReference>
<comment type="cofactor">
    <cofactor evidence="1">
        <name>Zn(2+)</name>
        <dbReference type="ChEBI" id="CHEBI:29105"/>
    </cofactor>
</comment>
<keyword evidence="3 6" id="KW-0378">Hydrolase</keyword>
<dbReference type="PANTHER" id="PTHR35005:SF1">
    <property type="entry name" value="2-AMINO-5-FORMYLAMINO-6-RIBOSYLAMINOPYRIMIDIN-4(3H)-ONE 5'-MONOPHOSPHATE DEFORMYLASE"/>
    <property type="match status" value="1"/>
</dbReference>
<dbReference type="InterPro" id="IPR024087">
    <property type="entry name" value="Creatininase-like_sf"/>
</dbReference>
<dbReference type="SUPFAM" id="SSF102215">
    <property type="entry name" value="Creatininase"/>
    <property type="match status" value="1"/>
</dbReference>
<dbReference type="Gene3D" id="3.40.50.10310">
    <property type="entry name" value="Creatininase"/>
    <property type="match status" value="1"/>
</dbReference>